<dbReference type="EMBL" id="MT142495">
    <property type="protein sequence ID" value="QJA82754.1"/>
    <property type="molecule type" value="Genomic_DNA"/>
</dbReference>
<dbReference type="Gene3D" id="3.40.960.10">
    <property type="entry name" value="VSR Endonuclease"/>
    <property type="match status" value="1"/>
</dbReference>
<dbReference type="PANTHER" id="PTHR38590:SF1">
    <property type="entry name" value="BLL0828 PROTEIN"/>
    <property type="match status" value="1"/>
</dbReference>
<dbReference type="Pfam" id="PF04480">
    <property type="entry name" value="DUF559"/>
    <property type="match status" value="1"/>
</dbReference>
<name>A0A6H1ZDK0_9ZZZZ</name>
<evidence type="ECO:0000259" key="1">
    <source>
        <dbReference type="Pfam" id="PF04480"/>
    </source>
</evidence>
<gene>
    <name evidence="4" type="ORF">MM415A00371_0016</name>
    <name evidence="3" type="ORF">MM415B00319_0054</name>
    <name evidence="2" type="ORF">TM448A00246_0030</name>
    <name evidence="5" type="ORF">TM448B00406_0031</name>
</gene>
<feature type="domain" description="DUF559" evidence="1">
    <location>
        <begin position="14"/>
        <end position="114"/>
    </location>
</feature>
<evidence type="ECO:0000313" key="5">
    <source>
        <dbReference type="EMBL" id="QJH95415.1"/>
    </source>
</evidence>
<evidence type="ECO:0000313" key="4">
    <source>
        <dbReference type="EMBL" id="QJA82754.1"/>
    </source>
</evidence>
<dbReference type="PANTHER" id="PTHR38590">
    <property type="entry name" value="BLL0828 PROTEIN"/>
    <property type="match status" value="1"/>
</dbReference>
<evidence type="ECO:0000313" key="2">
    <source>
        <dbReference type="EMBL" id="QJA45539.1"/>
    </source>
</evidence>
<reference evidence="2" key="1">
    <citation type="submission" date="2020-03" db="EMBL/GenBank/DDBJ databases">
        <title>The deep terrestrial virosphere.</title>
        <authorList>
            <person name="Holmfeldt K."/>
            <person name="Nilsson E."/>
            <person name="Simone D."/>
            <person name="Lopez-Fernandez M."/>
            <person name="Wu X."/>
            <person name="de Brujin I."/>
            <person name="Lundin D."/>
            <person name="Andersson A."/>
            <person name="Bertilsson S."/>
            <person name="Dopson M."/>
        </authorList>
    </citation>
    <scope>NUCLEOTIDE SEQUENCE</scope>
    <source>
        <strain evidence="4">MM415A00371</strain>
        <strain evidence="3">MM415B00319</strain>
        <strain evidence="2">TM448A00246</strain>
        <strain evidence="5">TM448B00406</strain>
    </source>
</reference>
<protein>
    <recommendedName>
        <fullName evidence="1">DUF559 domain-containing protein</fullName>
    </recommendedName>
</protein>
<dbReference type="SUPFAM" id="SSF52980">
    <property type="entry name" value="Restriction endonuclease-like"/>
    <property type="match status" value="1"/>
</dbReference>
<evidence type="ECO:0000313" key="3">
    <source>
        <dbReference type="EMBL" id="QJA66924.1"/>
    </source>
</evidence>
<dbReference type="EMBL" id="MT144619">
    <property type="protein sequence ID" value="QJH95415.1"/>
    <property type="molecule type" value="Genomic_DNA"/>
</dbReference>
<organism evidence="2">
    <name type="scientific">viral metagenome</name>
    <dbReference type="NCBI Taxonomy" id="1070528"/>
    <lineage>
        <taxon>unclassified sequences</taxon>
        <taxon>metagenomes</taxon>
        <taxon>organismal metagenomes</taxon>
    </lineage>
</organism>
<dbReference type="InterPro" id="IPR011335">
    <property type="entry name" value="Restrct_endonuc-II-like"/>
</dbReference>
<dbReference type="InterPro" id="IPR007569">
    <property type="entry name" value="DUF559"/>
</dbReference>
<proteinExistence type="predicted"/>
<dbReference type="AlphaFoldDB" id="A0A6H1ZDK0"/>
<accession>A0A6H1ZDK0</accession>
<dbReference type="EMBL" id="MT141563">
    <property type="protein sequence ID" value="QJA66924.1"/>
    <property type="molecule type" value="Genomic_DNA"/>
</dbReference>
<dbReference type="InterPro" id="IPR047216">
    <property type="entry name" value="Endonuclease_DUF559_bact"/>
</dbReference>
<sequence>MALIPNKRKAIYYVRKFARRLKKKQTLHEKKFALLLKKMDIKFFLQKFFKTKAKSGDRYYIVDFYLPDKKIVVEINGRHHQNEDQKKLDTLRTRRLLRLDSIDRVVRLSNDTVNTLSIIFGDDI</sequence>
<dbReference type="EMBL" id="MT143992">
    <property type="protein sequence ID" value="QJA45539.1"/>
    <property type="molecule type" value="Genomic_DNA"/>
</dbReference>